<dbReference type="Proteomes" id="UP000245956">
    <property type="component" value="Unassembled WGS sequence"/>
</dbReference>
<comment type="caution">
    <text evidence="2">The sequence shown here is derived from an EMBL/GenBank/DDBJ whole genome shotgun (WGS) entry which is preliminary data.</text>
</comment>
<proteinExistence type="predicted"/>
<evidence type="ECO:0000313" key="3">
    <source>
        <dbReference type="Proteomes" id="UP000245956"/>
    </source>
</evidence>
<sequence length="349" mass="38527">MSSTATMTVTDVKANKGMNLVPTYEIKLQLDPTVVLDADHKLNSTVQSTFGMPAAATRINVGFLDTSCTQLFEAGWCVRVRRVEGEPSLDLTYKKRFDIVVGDIDAALTTANANGFNASDKKYEARVECRHKKQTLTVRRIKEAATSDDTGVDLPSTRDSRRLLREEAPERFDNWGCKKWGTAILAAARIFGPVMVRRSIGDWKGMKLYVEVWPILDAEGTGLDYIVEASFKTDNRATAAAEQTRLQEVLMSKGWFLAGDMSKTQLIMERYGGAELAPIIERDVVKYGRAGGIMSWRDSELRAVSSRFPMANLTDDGPKWIQGRIEGSVTSGRNGRSPDVTESLNGSPG</sequence>
<reference evidence="2 3" key="1">
    <citation type="journal article" date="2016" name="Front. Microbiol.">
        <title>Genome and transcriptome sequences reveal the specific parasitism of the nematophagous Purpureocillium lilacinum 36-1.</title>
        <authorList>
            <person name="Xie J."/>
            <person name="Li S."/>
            <person name="Mo C."/>
            <person name="Xiao X."/>
            <person name="Peng D."/>
            <person name="Wang G."/>
            <person name="Xiao Y."/>
        </authorList>
    </citation>
    <scope>NUCLEOTIDE SEQUENCE [LARGE SCALE GENOMIC DNA]</scope>
    <source>
        <strain evidence="2 3">36-1</strain>
    </source>
</reference>
<dbReference type="AlphaFoldDB" id="A0A2U3DX02"/>
<evidence type="ECO:0000313" key="2">
    <source>
        <dbReference type="EMBL" id="PWI66766.1"/>
    </source>
</evidence>
<dbReference type="EMBL" id="LCWV01000022">
    <property type="protein sequence ID" value="PWI66766.1"/>
    <property type="molecule type" value="Genomic_DNA"/>
</dbReference>
<protein>
    <submittedName>
        <fullName evidence="2">Uncharacterized protein</fullName>
    </submittedName>
</protein>
<accession>A0A2U3DX02</accession>
<feature type="region of interest" description="Disordered" evidence="1">
    <location>
        <begin position="327"/>
        <end position="349"/>
    </location>
</feature>
<gene>
    <name evidence="2" type="ORF">PCL_04610</name>
</gene>
<organism evidence="2 3">
    <name type="scientific">Purpureocillium lilacinum</name>
    <name type="common">Paecilomyces lilacinus</name>
    <dbReference type="NCBI Taxonomy" id="33203"/>
    <lineage>
        <taxon>Eukaryota</taxon>
        <taxon>Fungi</taxon>
        <taxon>Dikarya</taxon>
        <taxon>Ascomycota</taxon>
        <taxon>Pezizomycotina</taxon>
        <taxon>Sordariomycetes</taxon>
        <taxon>Hypocreomycetidae</taxon>
        <taxon>Hypocreales</taxon>
        <taxon>Ophiocordycipitaceae</taxon>
        <taxon>Purpureocillium</taxon>
    </lineage>
</organism>
<name>A0A2U3DX02_PURLI</name>
<evidence type="ECO:0000256" key="1">
    <source>
        <dbReference type="SAM" id="MobiDB-lite"/>
    </source>
</evidence>
<feature type="compositionally biased region" description="Polar residues" evidence="1">
    <location>
        <begin position="328"/>
        <end position="349"/>
    </location>
</feature>